<dbReference type="GO" id="GO:1903457">
    <property type="term" value="P:lactate catabolic process"/>
    <property type="evidence" value="ECO:0007669"/>
    <property type="project" value="TreeGrafter"/>
</dbReference>
<dbReference type="SUPFAM" id="SSF55103">
    <property type="entry name" value="FAD-linked oxidases, C-terminal domain"/>
    <property type="match status" value="1"/>
</dbReference>
<evidence type="ECO:0000256" key="6">
    <source>
        <dbReference type="ARBA" id="ARBA00022827"/>
    </source>
</evidence>
<proteinExistence type="inferred from homology"/>
<dbReference type="FunFam" id="3.30.43.10:FF:000010">
    <property type="entry name" value="probable D-lactate dehydrogenase, mitochondrial"/>
    <property type="match status" value="1"/>
</dbReference>
<keyword evidence="5" id="KW-0285">Flavoprotein</keyword>
<dbReference type="Gene3D" id="3.30.70.2740">
    <property type="match status" value="1"/>
</dbReference>
<dbReference type="FunFam" id="3.30.70.2740:FF:000001">
    <property type="entry name" value="D-lactate dehydrogenase mitochondrial"/>
    <property type="match status" value="1"/>
</dbReference>
<evidence type="ECO:0000256" key="4">
    <source>
        <dbReference type="ARBA" id="ARBA00008000"/>
    </source>
</evidence>
<evidence type="ECO:0000256" key="1">
    <source>
        <dbReference type="ARBA" id="ARBA00001974"/>
    </source>
</evidence>
<keyword evidence="20" id="KW-1185">Reference proteome</keyword>
<dbReference type="InterPro" id="IPR036318">
    <property type="entry name" value="FAD-bd_PCMH-like_sf"/>
</dbReference>
<dbReference type="EC" id="1.1.2.4" evidence="12"/>
<evidence type="ECO:0000313" key="18">
    <source>
        <dbReference type="EMBL" id="KAF7494476.1"/>
    </source>
</evidence>
<evidence type="ECO:0000313" key="19">
    <source>
        <dbReference type="EnsemblMetazoa" id="KAF7494476.1"/>
    </source>
</evidence>
<organism evidence="18">
    <name type="scientific">Sarcoptes scabiei</name>
    <name type="common">Itch mite</name>
    <name type="synonym">Acarus scabiei</name>
    <dbReference type="NCBI Taxonomy" id="52283"/>
    <lineage>
        <taxon>Eukaryota</taxon>
        <taxon>Metazoa</taxon>
        <taxon>Ecdysozoa</taxon>
        <taxon>Arthropoda</taxon>
        <taxon>Chelicerata</taxon>
        <taxon>Arachnida</taxon>
        <taxon>Acari</taxon>
        <taxon>Acariformes</taxon>
        <taxon>Sarcoptiformes</taxon>
        <taxon>Astigmata</taxon>
        <taxon>Psoroptidia</taxon>
        <taxon>Sarcoptoidea</taxon>
        <taxon>Sarcoptidae</taxon>
        <taxon>Sarcoptinae</taxon>
        <taxon>Sarcoptes</taxon>
    </lineage>
</organism>
<evidence type="ECO:0000256" key="2">
    <source>
        <dbReference type="ARBA" id="ARBA00004173"/>
    </source>
</evidence>
<dbReference type="AlphaFoldDB" id="A0A834VF21"/>
<dbReference type="FunFam" id="1.10.45.10:FF:000001">
    <property type="entry name" value="D-lactate dehydrogenase mitochondrial"/>
    <property type="match status" value="1"/>
</dbReference>
<dbReference type="InterPro" id="IPR006094">
    <property type="entry name" value="Oxid_FAD_bind_N"/>
</dbReference>
<dbReference type="GO" id="GO:0071949">
    <property type="term" value="F:FAD binding"/>
    <property type="evidence" value="ECO:0007669"/>
    <property type="project" value="InterPro"/>
</dbReference>
<dbReference type="EMBL" id="WVUK01000053">
    <property type="protein sequence ID" value="KAF7494476.1"/>
    <property type="molecule type" value="Genomic_DNA"/>
</dbReference>
<dbReference type="Proteomes" id="UP000070412">
    <property type="component" value="Unassembled WGS sequence"/>
</dbReference>
<evidence type="ECO:0000256" key="16">
    <source>
        <dbReference type="ARBA" id="ARBA00072812"/>
    </source>
</evidence>
<name>A0A834VF21_SARSC</name>
<accession>A0A834VF21</accession>
<evidence type="ECO:0000256" key="13">
    <source>
        <dbReference type="ARBA" id="ARBA00051477"/>
    </source>
</evidence>
<dbReference type="FunFam" id="3.30.465.10:FF:000030">
    <property type="entry name" value="probable D-lactate dehydrogenase, mitochondrial"/>
    <property type="match status" value="1"/>
</dbReference>
<keyword evidence="8" id="KW-0007">Acetylation</keyword>
<comment type="catalytic activity">
    <reaction evidence="13">
        <text>(R)-lactate + 2 Fe(III)-[cytochrome c] = 2 Fe(II)-[cytochrome c] + pyruvate + 2 H(+)</text>
        <dbReference type="Rhea" id="RHEA:13521"/>
        <dbReference type="Rhea" id="RHEA-COMP:10350"/>
        <dbReference type="Rhea" id="RHEA-COMP:14399"/>
        <dbReference type="ChEBI" id="CHEBI:15361"/>
        <dbReference type="ChEBI" id="CHEBI:15378"/>
        <dbReference type="ChEBI" id="CHEBI:16004"/>
        <dbReference type="ChEBI" id="CHEBI:29033"/>
        <dbReference type="ChEBI" id="CHEBI:29034"/>
        <dbReference type="EC" id="1.1.2.4"/>
    </reaction>
    <physiologicalReaction direction="left-to-right" evidence="13">
        <dbReference type="Rhea" id="RHEA:13522"/>
    </physiologicalReaction>
</comment>
<dbReference type="OrthoDB" id="5332616at2759"/>
<sequence>MFAIRQNLGFHSSSLRKVFFETAISSYRIAASFSVLKEKRSSLCSGSVLPEPKIEKSKGLFLFETLSEIVGPENISHSKSVREQYGSDESHFKPVLADLVVWPHNTEQVSRIAKLCYDSNIAITPFGTGTGLEGGVNALQAGVCVALNKMNKIVEVNAEDFDCTVDPGVTWRELNHYLSDTGLFFPIDPGASASLGGMSSTNASGTNAVMYGTMKENVLNLEVVLPNGDVMKTAGHKARRRKSAAGFNLTELFIGSEGILGIITKVTLRLYPIPETTCLCVCPFEDIKSAIDTVVELLQNNIPLSRIEFVDYWSMKASNRYSKSDLREKPSLFMEFNGNELAMEHTIQLVKEIVDDNGGLDFKHSNVLEERVKLWKARHDLYYACKNYDKRPNIKTLITDVCVPISKLPEIVVRMRSYLDQCKLHGFCFGHVGDGNFHTVITYDPKDPIETENVLSIGEKIADDAIDLGGTCTGEHGIGRGKINSLKKEFDPISMEIMHRIKKAIDPKNLLNPGKVLATID</sequence>
<evidence type="ECO:0000313" key="20">
    <source>
        <dbReference type="Proteomes" id="UP000070412"/>
    </source>
</evidence>
<evidence type="ECO:0000256" key="3">
    <source>
        <dbReference type="ARBA" id="ARBA00004275"/>
    </source>
</evidence>
<evidence type="ECO:0000256" key="10">
    <source>
        <dbReference type="ARBA" id="ARBA00023128"/>
    </source>
</evidence>
<reference evidence="18" key="2">
    <citation type="submission" date="2020-01" db="EMBL/GenBank/DDBJ databases">
        <authorList>
            <person name="Korhonen P.K.K."/>
            <person name="Guangxu M.G."/>
            <person name="Wang T.W."/>
            <person name="Stroehlein A.J.S."/>
            <person name="Young N.D."/>
            <person name="Ang C.-S.A."/>
            <person name="Fernando D.W.F."/>
            <person name="Lu H.L."/>
            <person name="Taylor S.T."/>
            <person name="Ehtesham M.E.M."/>
            <person name="Najaraj S.H.N."/>
            <person name="Harsha G.H.G."/>
            <person name="Madugundu A.M."/>
            <person name="Renuse S.R."/>
            <person name="Holt D.H."/>
            <person name="Pandey A.P."/>
            <person name="Papenfuss A.P."/>
            <person name="Gasser R.B.G."/>
            <person name="Fischer K.F."/>
        </authorList>
    </citation>
    <scope>NUCLEOTIDE SEQUENCE</scope>
    <source>
        <strain evidence="18">SSS_KF_BRIS2020</strain>
    </source>
</reference>
<dbReference type="Gene3D" id="3.30.465.10">
    <property type="match status" value="1"/>
</dbReference>
<gene>
    <name evidence="18" type="ORF">SSS_4058</name>
</gene>
<dbReference type="GO" id="GO:0008720">
    <property type="term" value="F:D-lactate dehydrogenase (NAD+) activity"/>
    <property type="evidence" value="ECO:0007669"/>
    <property type="project" value="TreeGrafter"/>
</dbReference>
<evidence type="ECO:0000256" key="14">
    <source>
        <dbReference type="ARBA" id="ARBA00053432"/>
    </source>
</evidence>
<dbReference type="InterPro" id="IPR016171">
    <property type="entry name" value="Vanillyl_alc_oxidase_C-sub2"/>
</dbReference>
<evidence type="ECO:0000256" key="8">
    <source>
        <dbReference type="ARBA" id="ARBA00022990"/>
    </source>
</evidence>
<evidence type="ECO:0000256" key="15">
    <source>
        <dbReference type="ARBA" id="ARBA00063083"/>
    </source>
</evidence>
<dbReference type="PROSITE" id="PS51387">
    <property type="entry name" value="FAD_PCMH"/>
    <property type="match status" value="1"/>
</dbReference>
<dbReference type="InterPro" id="IPR016169">
    <property type="entry name" value="FAD-bd_PCMH_sub2"/>
</dbReference>
<comment type="similarity">
    <text evidence="4">Belongs to the FAD-binding oxidoreductase/transferase type 4 family.</text>
</comment>
<dbReference type="Gene3D" id="1.10.45.10">
    <property type="entry name" value="Vanillyl-alcohol Oxidase, Chain A, domain 4"/>
    <property type="match status" value="1"/>
</dbReference>
<keyword evidence="9" id="KW-0560">Oxidoreductase</keyword>
<reference evidence="20" key="1">
    <citation type="journal article" date="2020" name="PLoS Negl. Trop. Dis.">
        <title>High-quality nuclear genome for Sarcoptes scabiei-A critical resource for a neglected parasite.</title>
        <authorList>
            <person name="Korhonen P.K."/>
            <person name="Gasser R.B."/>
            <person name="Ma G."/>
            <person name="Wang T."/>
            <person name="Stroehlein A.J."/>
            <person name="Young N.D."/>
            <person name="Ang C.S."/>
            <person name="Fernando D.D."/>
            <person name="Lu H.C."/>
            <person name="Taylor S."/>
            <person name="Reynolds S.L."/>
            <person name="Mofiz E."/>
            <person name="Najaraj S.H."/>
            <person name="Gowda H."/>
            <person name="Madugundu A."/>
            <person name="Renuse S."/>
            <person name="Holt D."/>
            <person name="Pandey A."/>
            <person name="Papenfuss A.T."/>
            <person name="Fischer K."/>
        </authorList>
    </citation>
    <scope>NUCLEOTIDE SEQUENCE [LARGE SCALE GENOMIC DNA]</scope>
</reference>
<dbReference type="Pfam" id="PF02913">
    <property type="entry name" value="FAD-oxidase_C"/>
    <property type="match status" value="1"/>
</dbReference>
<keyword evidence="7" id="KW-0809">Transit peptide</keyword>
<comment type="subcellular location">
    <subcellularLocation>
        <location evidence="2">Mitochondrion</location>
    </subcellularLocation>
    <subcellularLocation>
        <location evidence="3">Peroxisome</location>
    </subcellularLocation>
</comment>
<dbReference type="InterPro" id="IPR016164">
    <property type="entry name" value="FAD-linked_Oxase-like_C"/>
</dbReference>
<dbReference type="GO" id="GO:0004458">
    <property type="term" value="F:D-lactate dehydrogenase (cytochrome) activity"/>
    <property type="evidence" value="ECO:0007669"/>
    <property type="project" value="UniProtKB-EC"/>
</dbReference>
<evidence type="ECO:0000256" key="11">
    <source>
        <dbReference type="ARBA" id="ARBA00023140"/>
    </source>
</evidence>
<dbReference type="GO" id="GO:0005739">
    <property type="term" value="C:mitochondrion"/>
    <property type="evidence" value="ECO:0007669"/>
    <property type="project" value="UniProtKB-SubCell"/>
</dbReference>
<comment type="function">
    <text evidence="14">Involved in D-lactate, but not L-lactate catabolic process.</text>
</comment>
<keyword evidence="11" id="KW-0576">Peroxisome</keyword>
<comment type="cofactor">
    <cofactor evidence="1">
        <name>FAD</name>
        <dbReference type="ChEBI" id="CHEBI:57692"/>
    </cofactor>
</comment>
<evidence type="ECO:0000259" key="17">
    <source>
        <dbReference type="PROSITE" id="PS51387"/>
    </source>
</evidence>
<evidence type="ECO:0000256" key="9">
    <source>
        <dbReference type="ARBA" id="ARBA00023002"/>
    </source>
</evidence>
<dbReference type="EnsemblMetazoa" id="SSS_4058s_mrna">
    <property type="protein sequence ID" value="KAF7494476.1"/>
    <property type="gene ID" value="SSS_4058"/>
</dbReference>
<dbReference type="GO" id="GO:0005777">
    <property type="term" value="C:peroxisome"/>
    <property type="evidence" value="ECO:0007669"/>
    <property type="project" value="UniProtKB-SubCell"/>
</dbReference>
<protein>
    <recommendedName>
        <fullName evidence="16">Probable D-lactate dehydrogenase, mitochondrial</fullName>
        <ecNumber evidence="12">1.1.2.4</ecNumber>
    </recommendedName>
</protein>
<evidence type="ECO:0000256" key="5">
    <source>
        <dbReference type="ARBA" id="ARBA00022630"/>
    </source>
</evidence>
<comment type="subunit">
    <text evidence="15">Interacts with CSRP3.</text>
</comment>
<keyword evidence="6" id="KW-0274">FAD</keyword>
<dbReference type="PANTHER" id="PTHR11748">
    <property type="entry name" value="D-LACTATE DEHYDROGENASE"/>
    <property type="match status" value="1"/>
</dbReference>
<dbReference type="InterPro" id="IPR004113">
    <property type="entry name" value="FAD-bd_oxidored_4_C"/>
</dbReference>
<dbReference type="Pfam" id="PF01565">
    <property type="entry name" value="FAD_binding_4"/>
    <property type="match status" value="1"/>
</dbReference>
<dbReference type="PANTHER" id="PTHR11748:SF111">
    <property type="entry name" value="D-LACTATE DEHYDROGENASE, MITOCHONDRIAL-RELATED"/>
    <property type="match status" value="1"/>
</dbReference>
<reference evidence="19" key="3">
    <citation type="submission" date="2022-06" db="UniProtKB">
        <authorList>
            <consortium name="EnsemblMetazoa"/>
        </authorList>
    </citation>
    <scope>IDENTIFICATION</scope>
</reference>
<feature type="domain" description="FAD-binding PCMH-type" evidence="17">
    <location>
        <begin position="92"/>
        <end position="273"/>
    </location>
</feature>
<evidence type="ECO:0000256" key="7">
    <source>
        <dbReference type="ARBA" id="ARBA00022946"/>
    </source>
</evidence>
<dbReference type="SUPFAM" id="SSF56176">
    <property type="entry name" value="FAD-binding/transporter-associated domain-like"/>
    <property type="match status" value="1"/>
</dbReference>
<evidence type="ECO:0000256" key="12">
    <source>
        <dbReference type="ARBA" id="ARBA00038897"/>
    </source>
</evidence>
<dbReference type="InterPro" id="IPR016166">
    <property type="entry name" value="FAD-bd_PCMH"/>
</dbReference>
<keyword evidence="10" id="KW-0496">Mitochondrion</keyword>